<keyword evidence="7 9" id="KW-1015">Disulfide bond</keyword>
<evidence type="ECO:0000256" key="1">
    <source>
        <dbReference type="ARBA" id="ARBA00004498"/>
    </source>
</evidence>
<dbReference type="GO" id="GO:0010001">
    <property type="term" value="P:glial cell differentiation"/>
    <property type="evidence" value="ECO:0007669"/>
    <property type="project" value="TreeGrafter"/>
</dbReference>
<dbReference type="PROSITE" id="PS50963">
    <property type="entry name" value="LINK_2"/>
    <property type="match status" value="2"/>
</dbReference>
<evidence type="ECO:0000313" key="14">
    <source>
        <dbReference type="Proteomes" id="UP000265120"/>
    </source>
</evidence>
<evidence type="ECO:0000256" key="10">
    <source>
        <dbReference type="SAM" id="SignalP"/>
    </source>
</evidence>
<dbReference type="InterPro" id="IPR000538">
    <property type="entry name" value="Link_dom"/>
</dbReference>
<comment type="caution">
    <text evidence="9">Lacks conserved residue(s) required for the propagation of feature annotation.</text>
</comment>
<accession>A0A3P8VF46</accession>
<dbReference type="GO" id="GO:0007155">
    <property type="term" value="P:cell adhesion"/>
    <property type="evidence" value="ECO:0007669"/>
    <property type="project" value="InterPro"/>
</dbReference>
<feature type="disulfide bond" evidence="9">
    <location>
        <begin position="208"/>
        <end position="229"/>
    </location>
</feature>
<dbReference type="PRINTS" id="PR01265">
    <property type="entry name" value="LINKMODULE"/>
</dbReference>
<dbReference type="PROSITE" id="PS01241">
    <property type="entry name" value="LINK_1"/>
    <property type="match status" value="1"/>
</dbReference>
<dbReference type="SMART" id="SM00445">
    <property type="entry name" value="LINK"/>
    <property type="match status" value="2"/>
</dbReference>
<keyword evidence="6" id="KW-0106">Calcium</keyword>
<dbReference type="InterPro" id="IPR007110">
    <property type="entry name" value="Ig-like_dom"/>
</dbReference>
<feature type="domain" description="Link" evidence="12">
    <location>
        <begin position="263"/>
        <end position="353"/>
    </location>
</feature>
<dbReference type="GeneTree" id="ENSGT00940000156102"/>
<feature type="domain" description="Ig-like" evidence="11">
    <location>
        <begin position="38"/>
        <end position="158"/>
    </location>
</feature>
<evidence type="ECO:0000259" key="12">
    <source>
        <dbReference type="PROSITE" id="PS50963"/>
    </source>
</evidence>
<keyword evidence="14" id="KW-1185">Reference proteome</keyword>
<dbReference type="GO" id="GO:0001501">
    <property type="term" value="P:skeletal system development"/>
    <property type="evidence" value="ECO:0007669"/>
    <property type="project" value="TreeGrafter"/>
</dbReference>
<name>A0A3P8VF46_CYNSE</name>
<evidence type="ECO:0000313" key="13">
    <source>
        <dbReference type="Ensembl" id="ENSCSEP00000011090.1"/>
    </source>
</evidence>
<keyword evidence="4" id="KW-0245">EGF-like domain</keyword>
<dbReference type="InterPro" id="IPR050691">
    <property type="entry name" value="Hyaluronan_bind_Proteoglycan"/>
</dbReference>
<sequence length="371" mass="41308">LGCSTLLVVLGFCTCDKVSLNVYFRDFHVPSFYFPAPPNLVEKSSHAVGSLAGSVVLPCHFSKLMFSTSTPHTWTDDEQLRIKWTKLEAEGEKVVLVSQAGVVKIGSAFLNRVVVKKRPLSDGDASLTMLGLRASDAGLYRCEVMLGMEDAQDTVRLNVTGVVFHYRSNVSRYSMDFLEAVAACQQAGANIATPEQLTAAFEDGLDQCDAGWLLDQTVRYPITRPRPGCAGDLLSRPGVRTYGTRPLTEKYDVYCFVDKLHGEVFYPPSIGEKLTLQQAREECEKHDSVLASPGHLFAAWRAGLNRCDYGWLSDGSVRYPITRPRQLSVFCNASVGERYAETGNRVWEISKPWFALKDESIFIYGDIYNQR</sequence>
<dbReference type="Ensembl" id="ENSCSET00000011222.1">
    <property type="protein sequence ID" value="ENSCSEP00000011090.1"/>
    <property type="gene ID" value="ENSCSEG00000007035.1"/>
</dbReference>
<reference evidence="13" key="2">
    <citation type="submission" date="2025-08" db="UniProtKB">
        <authorList>
            <consortium name="Ensembl"/>
        </authorList>
    </citation>
    <scope>IDENTIFICATION</scope>
</reference>
<dbReference type="GO" id="GO:0005615">
    <property type="term" value="C:extracellular space"/>
    <property type="evidence" value="ECO:0007669"/>
    <property type="project" value="TreeGrafter"/>
</dbReference>
<dbReference type="InterPro" id="IPR013783">
    <property type="entry name" value="Ig-like_fold"/>
</dbReference>
<reference evidence="13 14" key="1">
    <citation type="journal article" date="2014" name="Nat. Genet.">
        <title>Whole-genome sequence of a flatfish provides insights into ZW sex chromosome evolution and adaptation to a benthic lifestyle.</title>
        <authorList>
            <person name="Chen S."/>
            <person name="Zhang G."/>
            <person name="Shao C."/>
            <person name="Huang Q."/>
            <person name="Liu G."/>
            <person name="Zhang P."/>
            <person name="Song W."/>
            <person name="An N."/>
            <person name="Chalopin D."/>
            <person name="Volff J.N."/>
            <person name="Hong Y."/>
            <person name="Li Q."/>
            <person name="Sha Z."/>
            <person name="Zhou H."/>
            <person name="Xie M."/>
            <person name="Yu Q."/>
            <person name="Liu Y."/>
            <person name="Xiang H."/>
            <person name="Wang N."/>
            <person name="Wu K."/>
            <person name="Yang C."/>
            <person name="Zhou Q."/>
            <person name="Liao X."/>
            <person name="Yang L."/>
            <person name="Hu Q."/>
            <person name="Zhang J."/>
            <person name="Meng L."/>
            <person name="Jin L."/>
            <person name="Tian Y."/>
            <person name="Lian J."/>
            <person name="Yang J."/>
            <person name="Miao G."/>
            <person name="Liu S."/>
            <person name="Liang Z."/>
            <person name="Yan F."/>
            <person name="Li Y."/>
            <person name="Sun B."/>
            <person name="Zhang H."/>
            <person name="Zhang J."/>
            <person name="Zhu Y."/>
            <person name="Du M."/>
            <person name="Zhao Y."/>
            <person name="Schartl M."/>
            <person name="Tang Q."/>
            <person name="Wang J."/>
        </authorList>
    </citation>
    <scope>NUCLEOTIDE SEQUENCE</scope>
</reference>
<evidence type="ECO:0000256" key="5">
    <source>
        <dbReference type="ARBA" id="ARBA00022737"/>
    </source>
</evidence>
<dbReference type="Gene3D" id="3.10.100.10">
    <property type="entry name" value="Mannose-Binding Protein A, subunit A"/>
    <property type="match status" value="2"/>
</dbReference>
<dbReference type="SMART" id="SM00409">
    <property type="entry name" value="IG"/>
    <property type="match status" value="1"/>
</dbReference>
<keyword evidence="3" id="KW-0272">Extracellular matrix</keyword>
<dbReference type="GO" id="GO:0045202">
    <property type="term" value="C:synapse"/>
    <property type="evidence" value="ECO:0007669"/>
    <property type="project" value="TreeGrafter"/>
</dbReference>
<dbReference type="GO" id="GO:0002052">
    <property type="term" value="P:positive regulation of neuroblast proliferation"/>
    <property type="evidence" value="ECO:0007669"/>
    <property type="project" value="TreeGrafter"/>
</dbReference>
<reference evidence="13" key="3">
    <citation type="submission" date="2025-09" db="UniProtKB">
        <authorList>
            <consortium name="Ensembl"/>
        </authorList>
    </citation>
    <scope>IDENTIFICATION</scope>
</reference>
<dbReference type="GO" id="GO:0072534">
    <property type="term" value="C:perineuronal net"/>
    <property type="evidence" value="ECO:0007669"/>
    <property type="project" value="TreeGrafter"/>
</dbReference>
<proteinExistence type="predicted"/>
<dbReference type="InterPro" id="IPR013106">
    <property type="entry name" value="Ig_V-set"/>
</dbReference>
<dbReference type="CDD" id="cd03517">
    <property type="entry name" value="Link_domain_CSPGs_modules_1_3"/>
    <property type="match status" value="1"/>
</dbReference>
<evidence type="ECO:0000256" key="4">
    <source>
        <dbReference type="ARBA" id="ARBA00022536"/>
    </source>
</evidence>
<evidence type="ECO:0000256" key="2">
    <source>
        <dbReference type="ARBA" id="ARBA00022525"/>
    </source>
</evidence>
<dbReference type="InterPro" id="IPR016187">
    <property type="entry name" value="CTDL_fold"/>
</dbReference>
<dbReference type="SMART" id="SM00406">
    <property type="entry name" value="IGv"/>
    <property type="match status" value="1"/>
</dbReference>
<dbReference type="Proteomes" id="UP000265120">
    <property type="component" value="Chromosome 14"/>
</dbReference>
<feature type="signal peptide" evidence="10">
    <location>
        <begin position="1"/>
        <end position="15"/>
    </location>
</feature>
<dbReference type="FunFam" id="3.10.100.10:FF:000002">
    <property type="entry name" value="Hyaluronan proteoglycan link protein 1"/>
    <property type="match status" value="1"/>
</dbReference>
<keyword evidence="5" id="KW-0677">Repeat</keyword>
<keyword evidence="2" id="KW-0964">Secreted</keyword>
<dbReference type="PROSITE" id="PS50835">
    <property type="entry name" value="IG_LIKE"/>
    <property type="match status" value="1"/>
</dbReference>
<dbReference type="GO" id="GO:0005540">
    <property type="term" value="F:hyaluronic acid binding"/>
    <property type="evidence" value="ECO:0007669"/>
    <property type="project" value="InterPro"/>
</dbReference>
<keyword evidence="10" id="KW-0732">Signal</keyword>
<evidence type="ECO:0000259" key="11">
    <source>
        <dbReference type="PROSITE" id="PS50835"/>
    </source>
</evidence>
<organism evidence="13 14">
    <name type="scientific">Cynoglossus semilaevis</name>
    <name type="common">Tongue sole</name>
    <dbReference type="NCBI Taxonomy" id="244447"/>
    <lineage>
        <taxon>Eukaryota</taxon>
        <taxon>Metazoa</taxon>
        <taxon>Chordata</taxon>
        <taxon>Craniata</taxon>
        <taxon>Vertebrata</taxon>
        <taxon>Euteleostomi</taxon>
        <taxon>Actinopterygii</taxon>
        <taxon>Neopterygii</taxon>
        <taxon>Teleostei</taxon>
        <taxon>Neoteleostei</taxon>
        <taxon>Acanthomorphata</taxon>
        <taxon>Carangaria</taxon>
        <taxon>Pleuronectiformes</taxon>
        <taxon>Pleuronectoidei</taxon>
        <taxon>Cynoglossidae</taxon>
        <taxon>Cynoglossinae</taxon>
        <taxon>Cynoglossus</taxon>
    </lineage>
</organism>
<keyword evidence="8" id="KW-0393">Immunoglobulin domain</keyword>
<feature type="chain" id="PRO_5017963323" evidence="10">
    <location>
        <begin position="16"/>
        <end position="371"/>
    </location>
</feature>
<dbReference type="InterPro" id="IPR036179">
    <property type="entry name" value="Ig-like_dom_sf"/>
</dbReference>
<dbReference type="Pfam" id="PF07686">
    <property type="entry name" value="V-set"/>
    <property type="match status" value="1"/>
</dbReference>
<dbReference type="Gene3D" id="2.60.40.10">
    <property type="entry name" value="Immunoglobulins"/>
    <property type="match status" value="1"/>
</dbReference>
<feature type="domain" description="Link" evidence="12">
    <location>
        <begin position="162"/>
        <end position="257"/>
    </location>
</feature>
<dbReference type="PANTHER" id="PTHR22804:SF6">
    <property type="entry name" value="VERSICAN CORE PROTEIN"/>
    <property type="match status" value="1"/>
</dbReference>
<protein>
    <submittedName>
        <fullName evidence="13">Versican core protein-like</fullName>
    </submittedName>
</protein>
<evidence type="ECO:0000256" key="6">
    <source>
        <dbReference type="ARBA" id="ARBA00022837"/>
    </source>
</evidence>
<evidence type="ECO:0000256" key="3">
    <source>
        <dbReference type="ARBA" id="ARBA00022530"/>
    </source>
</evidence>
<dbReference type="Pfam" id="PF00193">
    <property type="entry name" value="Xlink"/>
    <property type="match status" value="2"/>
</dbReference>
<evidence type="ECO:0000256" key="7">
    <source>
        <dbReference type="ARBA" id="ARBA00023157"/>
    </source>
</evidence>
<dbReference type="AlphaFoldDB" id="A0A3P8VF46"/>
<dbReference type="InterPro" id="IPR016186">
    <property type="entry name" value="C-type_lectin-like/link_sf"/>
</dbReference>
<evidence type="ECO:0000256" key="9">
    <source>
        <dbReference type="PROSITE-ProRule" id="PRU00323"/>
    </source>
</evidence>
<dbReference type="GO" id="GO:0007417">
    <property type="term" value="P:central nervous system development"/>
    <property type="evidence" value="ECO:0007669"/>
    <property type="project" value="TreeGrafter"/>
</dbReference>
<dbReference type="SUPFAM" id="SSF56436">
    <property type="entry name" value="C-type lectin-like"/>
    <property type="match status" value="2"/>
</dbReference>
<comment type="subcellular location">
    <subcellularLocation>
        <location evidence="1">Secreted</location>
        <location evidence="1">Extracellular space</location>
        <location evidence="1">Extracellular matrix</location>
    </subcellularLocation>
</comment>
<dbReference type="InterPro" id="IPR003599">
    <property type="entry name" value="Ig_sub"/>
</dbReference>
<evidence type="ECO:0000256" key="8">
    <source>
        <dbReference type="ARBA" id="ARBA00023319"/>
    </source>
</evidence>
<dbReference type="SUPFAM" id="SSF48726">
    <property type="entry name" value="Immunoglobulin"/>
    <property type="match status" value="1"/>
</dbReference>
<dbReference type="PANTHER" id="PTHR22804">
    <property type="entry name" value="AGGRECAN/VERSICAN PROTEOGLYCAN"/>
    <property type="match status" value="1"/>
</dbReference>